<reference evidence="9 10" key="1">
    <citation type="submission" date="2019-02" db="EMBL/GenBank/DDBJ databases">
        <title>Genomic data mining of an Antarctic deep-sea actinobacterium, Janibacterlimosus P3-3-X1.</title>
        <authorList>
            <person name="Liao L."/>
            <person name="Chen B."/>
        </authorList>
    </citation>
    <scope>NUCLEOTIDE SEQUENCE [LARGE SCALE GENOMIC DNA]</scope>
    <source>
        <strain evidence="9 10">P3-3-X1</strain>
    </source>
</reference>
<evidence type="ECO:0000313" key="10">
    <source>
        <dbReference type="Proteomes" id="UP000290408"/>
    </source>
</evidence>
<accession>A0A4P6MWS2</accession>
<gene>
    <name evidence="7" type="primary">crgA</name>
    <name evidence="9" type="ORF">EXU32_15265</name>
</gene>
<keyword evidence="1 7" id="KW-1003">Cell membrane</keyword>
<feature type="compositionally biased region" description="Basic and acidic residues" evidence="8">
    <location>
        <begin position="34"/>
        <end position="55"/>
    </location>
</feature>
<dbReference type="STRING" id="1216970.GCA_001570985_00688"/>
<organism evidence="9 10">
    <name type="scientific">Janibacter limosus</name>
    <dbReference type="NCBI Taxonomy" id="53458"/>
    <lineage>
        <taxon>Bacteria</taxon>
        <taxon>Bacillati</taxon>
        <taxon>Actinomycetota</taxon>
        <taxon>Actinomycetes</taxon>
        <taxon>Micrococcales</taxon>
        <taxon>Intrasporangiaceae</taxon>
        <taxon>Janibacter</taxon>
    </lineage>
</organism>
<dbReference type="OrthoDB" id="5189646at2"/>
<comment type="similarity">
    <text evidence="7">Belongs to the CrgA family.</text>
</comment>
<sequence length="174" mass="18973">MRRPRALSWGDGSCSGTGHPLRSVDRALASTLGHEPHISKEHPVAKSADDAKDTTDIQDGPASEPTTESTSTKGGTARDKGADKRSGDPRKRAAAQAKEDKAEAKARHKVKAQRIGNPSWFVPLMLALMLIGLVWVVTFYITQEKYPVESWGRWNLGGGFAFILAGFAMTTRWK</sequence>
<feature type="compositionally biased region" description="Low complexity" evidence="8">
    <location>
        <begin position="60"/>
        <end position="75"/>
    </location>
</feature>
<evidence type="ECO:0000256" key="2">
    <source>
        <dbReference type="ARBA" id="ARBA00022618"/>
    </source>
</evidence>
<proteinExistence type="inferred from homology"/>
<evidence type="ECO:0000256" key="3">
    <source>
        <dbReference type="ARBA" id="ARBA00022692"/>
    </source>
</evidence>
<name>A0A4P6MWS2_9MICO</name>
<protein>
    <recommendedName>
        <fullName evidence="7">Cell division protein CrgA</fullName>
    </recommendedName>
</protein>
<dbReference type="AlphaFoldDB" id="A0A4P6MWS2"/>
<evidence type="ECO:0000256" key="4">
    <source>
        <dbReference type="ARBA" id="ARBA00022989"/>
    </source>
</evidence>
<evidence type="ECO:0000256" key="7">
    <source>
        <dbReference type="HAMAP-Rule" id="MF_00631"/>
    </source>
</evidence>
<dbReference type="Pfam" id="PF06781">
    <property type="entry name" value="CrgA"/>
    <property type="match status" value="1"/>
</dbReference>
<feature type="transmembrane region" description="Helical" evidence="7">
    <location>
        <begin position="154"/>
        <end position="173"/>
    </location>
</feature>
<dbReference type="HAMAP" id="MF_00631">
    <property type="entry name" value="CrgA"/>
    <property type="match status" value="1"/>
</dbReference>
<keyword evidence="5 7" id="KW-0472">Membrane</keyword>
<feature type="transmembrane region" description="Helical" evidence="7">
    <location>
        <begin position="120"/>
        <end position="142"/>
    </location>
</feature>
<evidence type="ECO:0000256" key="6">
    <source>
        <dbReference type="ARBA" id="ARBA00023306"/>
    </source>
</evidence>
<evidence type="ECO:0000256" key="5">
    <source>
        <dbReference type="ARBA" id="ARBA00023136"/>
    </source>
</evidence>
<comment type="function">
    <text evidence="7">Involved in cell division.</text>
</comment>
<dbReference type="GO" id="GO:0051301">
    <property type="term" value="P:cell division"/>
    <property type="evidence" value="ECO:0007669"/>
    <property type="project" value="UniProtKB-UniRule"/>
</dbReference>
<evidence type="ECO:0000256" key="1">
    <source>
        <dbReference type="ARBA" id="ARBA00022475"/>
    </source>
</evidence>
<keyword evidence="6 7" id="KW-0131">Cell cycle</keyword>
<dbReference type="InterPro" id="IPR009619">
    <property type="entry name" value="CrgA"/>
</dbReference>
<evidence type="ECO:0000313" key="9">
    <source>
        <dbReference type="EMBL" id="QBF47489.1"/>
    </source>
</evidence>
<evidence type="ECO:0000256" key="8">
    <source>
        <dbReference type="SAM" id="MobiDB-lite"/>
    </source>
</evidence>
<keyword evidence="2 7" id="KW-0132">Cell division</keyword>
<feature type="region of interest" description="Disordered" evidence="8">
    <location>
        <begin position="1"/>
        <end position="110"/>
    </location>
</feature>
<dbReference type="KEGG" id="jli:EXU32_15265"/>
<dbReference type="Proteomes" id="UP000290408">
    <property type="component" value="Chromosome"/>
</dbReference>
<keyword evidence="4 7" id="KW-1133">Transmembrane helix</keyword>
<keyword evidence="10" id="KW-1185">Reference proteome</keyword>
<dbReference type="GO" id="GO:0005886">
    <property type="term" value="C:plasma membrane"/>
    <property type="evidence" value="ECO:0007669"/>
    <property type="project" value="UniProtKB-SubCell"/>
</dbReference>
<feature type="compositionally biased region" description="Basic and acidic residues" evidence="8">
    <location>
        <begin position="76"/>
        <end position="105"/>
    </location>
</feature>
<dbReference type="EMBL" id="CP036164">
    <property type="protein sequence ID" value="QBF47489.1"/>
    <property type="molecule type" value="Genomic_DNA"/>
</dbReference>
<comment type="subcellular location">
    <subcellularLocation>
        <location evidence="7">Cell membrane</location>
        <topology evidence="7">Multi-pass membrane protein</topology>
    </subcellularLocation>
</comment>
<keyword evidence="3 7" id="KW-0812">Transmembrane</keyword>